<dbReference type="EMBL" id="CP072758">
    <property type="protein sequence ID" value="QUC23069.1"/>
    <property type="molecule type" value="Genomic_DNA"/>
</dbReference>
<feature type="transmembrane region" description="Helical" evidence="1">
    <location>
        <begin position="479"/>
        <end position="501"/>
    </location>
</feature>
<feature type="transmembrane region" description="Helical" evidence="1">
    <location>
        <begin position="414"/>
        <end position="436"/>
    </location>
</feature>
<keyword evidence="1" id="KW-1133">Transmembrane helix</keyword>
<feature type="domain" description="Acyltransferase 3" evidence="2">
    <location>
        <begin position="105"/>
        <end position="500"/>
    </location>
</feature>
<dbReference type="Pfam" id="PF01757">
    <property type="entry name" value="Acyl_transf_3"/>
    <property type="match status" value="1"/>
</dbReference>
<feature type="transmembrane region" description="Helical" evidence="1">
    <location>
        <begin position="110"/>
        <end position="131"/>
    </location>
</feature>
<evidence type="ECO:0000256" key="1">
    <source>
        <dbReference type="SAM" id="Phobius"/>
    </source>
</evidence>
<protein>
    <recommendedName>
        <fullName evidence="2">Acyltransferase 3 domain-containing protein</fullName>
    </recommendedName>
</protein>
<keyword evidence="1" id="KW-0812">Transmembrane</keyword>
<gene>
    <name evidence="3" type="ORF">UV8b_07310</name>
</gene>
<dbReference type="Proteomes" id="UP000027002">
    <property type="component" value="Chromosome 6"/>
</dbReference>
<dbReference type="PANTHER" id="PTHR23028">
    <property type="entry name" value="ACETYLTRANSFERASE"/>
    <property type="match status" value="1"/>
</dbReference>
<keyword evidence="4" id="KW-1185">Reference proteome</keyword>
<evidence type="ECO:0000259" key="2">
    <source>
        <dbReference type="Pfam" id="PF01757"/>
    </source>
</evidence>
<sequence length="527" mass="60601">MTMGFDGNSAPIIFKEEKRGLLEDRSTSDSENESIVNEVESQTRITAKISSLSWDTSAVSASWHRLCSVPWRVIFIRLLIFLAPSFLQGRRARDQICPPKVSPTAYLDGMRGLAALFVFFCHYFYQAFTIAKSWGTGEDNYHILKLPFLRLWYQGPPAVCVFFIISGYALSYRPLLLMRRGAFSDFSANMTSLTYRRGIRLYLPSAISTLMIVFLLRIGAYEWTREFAQDRTYMKNIIEPHPARMESLYAQLRDWLLHMYRFVHVFDWDKFGGSTSYDVHLWTIPVEFRCSLYLFLTIIGTARLRTILRFLTVGGIMWFTYRHSRWELCLFFCGMLLAEMDHIRGVHASAAVLPQSEESPSRTCNWLEGLCWTATSVLGLYLMSQPDDGGEIAPGWSYLSSLIPAWWAEEKYRYWQSCGAVLFVLAVGHSGTWQRFFNLPVVQYLGKISYSLYLVHGPAMHTVGYLWERMAYGVSGVQGYWYNAGFALGAVFCVPSVIWWADVFWRAVDMPSVKLAKWVEGKSNAKH</sequence>
<dbReference type="KEGG" id="uvi:66068087"/>
<keyword evidence="1" id="KW-0472">Membrane</keyword>
<evidence type="ECO:0000313" key="4">
    <source>
        <dbReference type="Proteomes" id="UP000027002"/>
    </source>
</evidence>
<dbReference type="InterPro" id="IPR050879">
    <property type="entry name" value="Acyltransferase_3"/>
</dbReference>
<proteinExistence type="predicted"/>
<dbReference type="GO" id="GO:0016747">
    <property type="term" value="F:acyltransferase activity, transferring groups other than amino-acyl groups"/>
    <property type="evidence" value="ECO:0007669"/>
    <property type="project" value="InterPro"/>
</dbReference>
<reference evidence="3" key="1">
    <citation type="submission" date="2020-03" db="EMBL/GenBank/DDBJ databases">
        <title>A mixture of massive structural variations and highly conserved coding sequences in Ustilaginoidea virens genome.</title>
        <authorList>
            <person name="Zhang K."/>
            <person name="Zhao Z."/>
            <person name="Zhang Z."/>
            <person name="Li Y."/>
            <person name="Hsiang T."/>
            <person name="Sun W."/>
        </authorList>
    </citation>
    <scope>NUCLEOTIDE SEQUENCE</scope>
    <source>
        <strain evidence="3">UV-8b</strain>
    </source>
</reference>
<dbReference type="RefSeq" id="XP_043000742.1">
    <property type="nucleotide sequence ID" value="XM_043144807.1"/>
</dbReference>
<evidence type="ECO:0000313" key="3">
    <source>
        <dbReference type="EMBL" id="QUC23069.1"/>
    </source>
</evidence>
<feature type="transmembrane region" description="Helical" evidence="1">
    <location>
        <begin position="201"/>
        <end position="220"/>
    </location>
</feature>
<feature type="transmembrane region" description="Helical" evidence="1">
    <location>
        <begin position="151"/>
        <end position="170"/>
    </location>
</feature>
<name>A0A8E5HXL9_USTVR</name>
<dbReference type="AlphaFoldDB" id="A0A8E5HXL9"/>
<dbReference type="PANTHER" id="PTHR23028:SF134">
    <property type="entry name" value="PUTATIVE (AFU_ORTHOLOGUE AFUA_4G08520)-RELATED"/>
    <property type="match status" value="1"/>
</dbReference>
<dbReference type="InterPro" id="IPR002656">
    <property type="entry name" value="Acyl_transf_3_dom"/>
</dbReference>
<feature type="transmembrane region" description="Helical" evidence="1">
    <location>
        <begin position="448"/>
        <end position="467"/>
    </location>
</feature>
<dbReference type="GeneID" id="66068087"/>
<accession>A0A8E5HXL9</accession>
<dbReference type="OrthoDB" id="5819582at2759"/>
<organism evidence="3 4">
    <name type="scientific">Ustilaginoidea virens</name>
    <name type="common">Rice false smut fungus</name>
    <name type="synonym">Villosiclava virens</name>
    <dbReference type="NCBI Taxonomy" id="1159556"/>
    <lineage>
        <taxon>Eukaryota</taxon>
        <taxon>Fungi</taxon>
        <taxon>Dikarya</taxon>
        <taxon>Ascomycota</taxon>
        <taxon>Pezizomycotina</taxon>
        <taxon>Sordariomycetes</taxon>
        <taxon>Hypocreomycetidae</taxon>
        <taxon>Hypocreales</taxon>
        <taxon>Clavicipitaceae</taxon>
        <taxon>Ustilaginoidea</taxon>
    </lineage>
</organism>